<evidence type="ECO:0000256" key="2">
    <source>
        <dbReference type="ARBA" id="ARBA00001946"/>
    </source>
</evidence>
<dbReference type="Pfam" id="PF00076">
    <property type="entry name" value="RRM_1"/>
    <property type="match status" value="1"/>
</dbReference>
<evidence type="ECO:0000256" key="16">
    <source>
        <dbReference type="ARBA" id="ARBA00049105"/>
    </source>
</evidence>
<dbReference type="GO" id="GO:0031123">
    <property type="term" value="P:RNA 3'-end processing"/>
    <property type="evidence" value="ECO:0007669"/>
    <property type="project" value="TreeGrafter"/>
</dbReference>
<keyword evidence="20" id="KW-1185">Reference proteome</keyword>
<proteinExistence type="predicted"/>
<dbReference type="InterPro" id="IPR054708">
    <property type="entry name" value="MTPAP-like_central"/>
</dbReference>
<sequence length="705" mass="79245">MQSSTKCVVCNVYLPGAESWKAHLLGRKHLRGLQLEEQRRNAQHNGIHVKGFPRHTDQTQLKDFFSKFGPIRTFFCSSEGTFAIIQFCNRQDAQVCLSSKLSYSGCPLIVSRQRVLDTVILFPGSSPVPQTVGLNHEQVMTALSSCEGNFQSQLSALLSEIHLSDNSKYIQVCKDLEDTFSASFHGCKAHPFGSAVTGLAFKGSDLDVFMDLNVSPAGGSVSTPVSESSDGVNRAKRLLQRRRNIFTSVFAIPKAKTPIVKFIHKPTGISCDLSFKNALGVNNSALIRLYLSMDPRLQPYLIIIKYWAKKNDLSGHGKVSNYALVMLALFYVQQLEDPIIPAIATLQEGVHSKVIIAGWDCSINTSISAQTSNTMSVPELLCGFFKFYSIFDYGMKVICPLTGTSLPKLMFQTPEKLPEAMHQYKEYVSSSGSDIVRLKVECDMCVQDPFELRRNITAGMSSKALDNFKKYCEVAAQACDEELATDSGAPTFLKRLFHERIKYLDLSSHITIPLGKYLTSVLPESYYTQQEGSANIEDELRERWYKSVLKFLIEIFEDVMKFNVEVEEPERNSKIQKMEGQSDVSDQVKVIHCAGYCRVWEGRKAASKKVSFPENMVTLTKEKIISDFLAARYKEQPSTCNTVTTFQCLFHPEQQPTRVILELYDKKSDKGCFKALVGFLHGRLPVWIEKCLMEQYNEQVVKKGV</sequence>
<protein>
    <recommendedName>
        <fullName evidence="4">Speckle targeted PIP5K1A-regulated poly(A) polymerase</fullName>
        <ecNumber evidence="3">2.7.7.52</ecNumber>
    </recommendedName>
    <alternativeName>
        <fullName evidence="12">RNA-binding motif protein 21</fullName>
    </alternativeName>
    <alternativeName>
        <fullName evidence="13">U6 snRNA-specific terminal uridylyltransferase 1</fullName>
    </alternativeName>
</protein>
<comment type="subunit">
    <text evidence="15">Associates with the cleavage and polyadenylation specificity factor (CPSF) complex. Interacts with CPSF1 and CPSF3; the interaction is direct. Interacts with PIP5K1A.</text>
</comment>
<evidence type="ECO:0000256" key="5">
    <source>
        <dbReference type="ARBA" id="ARBA00022679"/>
    </source>
</evidence>
<feature type="domain" description="RRM" evidence="18">
    <location>
        <begin position="45"/>
        <end position="115"/>
    </location>
</feature>
<evidence type="ECO:0000256" key="12">
    <source>
        <dbReference type="ARBA" id="ARBA00030790"/>
    </source>
</evidence>
<evidence type="ECO:0000256" key="13">
    <source>
        <dbReference type="ARBA" id="ARBA00033036"/>
    </source>
</evidence>
<dbReference type="AlphaFoldDB" id="A0A6L2PGK1"/>
<dbReference type="Gene3D" id="1.10.1410.10">
    <property type="match status" value="1"/>
</dbReference>
<organism evidence="19 20">
    <name type="scientific">Coptotermes formosanus</name>
    <name type="common">Formosan subterranean termite</name>
    <dbReference type="NCBI Taxonomy" id="36987"/>
    <lineage>
        <taxon>Eukaryota</taxon>
        <taxon>Metazoa</taxon>
        <taxon>Ecdysozoa</taxon>
        <taxon>Arthropoda</taxon>
        <taxon>Hexapoda</taxon>
        <taxon>Insecta</taxon>
        <taxon>Pterygota</taxon>
        <taxon>Neoptera</taxon>
        <taxon>Polyneoptera</taxon>
        <taxon>Dictyoptera</taxon>
        <taxon>Blattodea</taxon>
        <taxon>Blattoidea</taxon>
        <taxon>Termitoidae</taxon>
        <taxon>Rhinotermitidae</taxon>
        <taxon>Coptotermes</taxon>
    </lineage>
</organism>
<keyword evidence="6" id="KW-0548">Nucleotidyltransferase</keyword>
<dbReference type="InterPro" id="IPR043519">
    <property type="entry name" value="NT_sf"/>
</dbReference>
<evidence type="ECO:0000256" key="3">
    <source>
        <dbReference type="ARBA" id="ARBA00012472"/>
    </source>
</evidence>
<comment type="cofactor">
    <cofactor evidence="2">
        <name>Mg(2+)</name>
        <dbReference type="ChEBI" id="CHEBI:18420"/>
    </cofactor>
</comment>
<evidence type="ECO:0000256" key="14">
    <source>
        <dbReference type="ARBA" id="ARBA00045789"/>
    </source>
</evidence>
<dbReference type="InParanoid" id="A0A6L2PGK1"/>
<dbReference type="PROSITE" id="PS50102">
    <property type="entry name" value="RRM"/>
    <property type="match status" value="1"/>
</dbReference>
<dbReference type="InterPro" id="IPR002058">
    <property type="entry name" value="PAP_assoc"/>
</dbReference>
<dbReference type="GO" id="GO:1990817">
    <property type="term" value="F:poly(A) RNA polymerase activity"/>
    <property type="evidence" value="ECO:0007669"/>
    <property type="project" value="TreeGrafter"/>
</dbReference>
<keyword evidence="7" id="KW-0479">Metal-binding</keyword>
<dbReference type="GO" id="GO:0046872">
    <property type="term" value="F:metal ion binding"/>
    <property type="evidence" value="ECO:0007669"/>
    <property type="project" value="UniProtKB-KW"/>
</dbReference>
<gene>
    <name evidence="19" type="ORF">Cfor_05631</name>
</gene>
<dbReference type="Pfam" id="PF12874">
    <property type="entry name" value="zf-met"/>
    <property type="match status" value="1"/>
</dbReference>
<comment type="caution">
    <text evidence="19">The sequence shown here is derived from an EMBL/GenBank/DDBJ whole genome shotgun (WGS) entry which is preliminary data.</text>
</comment>
<dbReference type="OrthoDB" id="407432at2759"/>
<dbReference type="InterPro" id="IPR012677">
    <property type="entry name" value="Nucleotide-bd_a/b_plait_sf"/>
</dbReference>
<dbReference type="GO" id="GO:0005524">
    <property type="term" value="F:ATP binding"/>
    <property type="evidence" value="ECO:0007669"/>
    <property type="project" value="UniProtKB-KW"/>
</dbReference>
<dbReference type="GO" id="GO:0003723">
    <property type="term" value="F:RNA binding"/>
    <property type="evidence" value="ECO:0007669"/>
    <property type="project" value="UniProtKB-UniRule"/>
</dbReference>
<name>A0A6L2PGK1_COPFO</name>
<accession>A0A6L2PGK1</accession>
<dbReference type="Gene3D" id="3.30.460.10">
    <property type="entry name" value="Beta Polymerase, domain 2"/>
    <property type="match status" value="1"/>
</dbReference>
<dbReference type="PANTHER" id="PTHR12271">
    <property type="entry name" value="POLY A POLYMERASE CID PAP -RELATED"/>
    <property type="match status" value="1"/>
</dbReference>
<evidence type="ECO:0000256" key="1">
    <source>
        <dbReference type="ARBA" id="ARBA00001936"/>
    </source>
</evidence>
<dbReference type="SUPFAM" id="SSF57667">
    <property type="entry name" value="beta-beta-alpha zinc fingers"/>
    <property type="match status" value="1"/>
</dbReference>
<evidence type="ECO:0000256" key="7">
    <source>
        <dbReference type="ARBA" id="ARBA00022723"/>
    </source>
</evidence>
<dbReference type="SUPFAM" id="SSF54928">
    <property type="entry name" value="RNA-binding domain, RBD"/>
    <property type="match status" value="1"/>
</dbReference>
<evidence type="ECO:0000313" key="20">
    <source>
        <dbReference type="Proteomes" id="UP000502823"/>
    </source>
</evidence>
<dbReference type="Gene3D" id="3.30.70.330">
    <property type="match status" value="1"/>
</dbReference>
<dbReference type="InterPro" id="IPR013087">
    <property type="entry name" value="Znf_C2H2_type"/>
</dbReference>
<evidence type="ECO:0000313" key="19">
    <source>
        <dbReference type="EMBL" id="GFG31496.1"/>
    </source>
</evidence>
<keyword evidence="5" id="KW-0808">Transferase</keyword>
<dbReference type="PANTHER" id="PTHR12271:SF127">
    <property type="entry name" value="SPECKLE TARGETED PIP5K1A-REGULATED POLY(A) POLYMERASE"/>
    <property type="match status" value="1"/>
</dbReference>
<keyword evidence="11 17" id="KW-0694">RNA-binding</keyword>
<evidence type="ECO:0000256" key="8">
    <source>
        <dbReference type="ARBA" id="ARBA00022741"/>
    </source>
</evidence>
<keyword evidence="8" id="KW-0547">Nucleotide-binding</keyword>
<evidence type="ECO:0000259" key="18">
    <source>
        <dbReference type="PROSITE" id="PS50102"/>
    </source>
</evidence>
<dbReference type="SUPFAM" id="SSF81631">
    <property type="entry name" value="PAP/OAS1 substrate-binding domain"/>
    <property type="match status" value="1"/>
</dbReference>
<comment type="function">
    <text evidence="14">Poly(A) polymerase that creates the 3'-poly(A) tail of specific pre-mRNAs. Localizes to nuclear speckles together with PIP5K1A and mediates polyadenylation of a select set of mRNAs, such as HMOX1. In addition to polyadenylation, it is also required for the 3'-end cleavage of pre-mRNAs: binds to the 3'UTR of targeted pre-mRNAs and promotes the recruitment and assembly of the CPSF complex on the 3'UTR of pre-mRNAs. In addition to adenylyltransferase activity, also has uridylyltransferase activity. However, the ATP ratio is higher than UTP in cells, suggesting that it functions primarily as a poly(A) polymerase. Acts as a specific terminal uridylyltransferase for U6 snRNA in vitro: responsible for a controlled elongation reaction that results in the restoration of the four 3'-terminal UMP-residues found in newly transcribed U6 snRNA. Not involved in replication-dependent histone mRNA degradation.</text>
</comment>
<keyword evidence="10" id="KW-0460">Magnesium</keyword>
<keyword evidence="9" id="KW-0067">ATP-binding</keyword>
<dbReference type="GO" id="GO:0050265">
    <property type="term" value="F:RNA uridylyltransferase activity"/>
    <property type="evidence" value="ECO:0007669"/>
    <property type="project" value="UniProtKB-EC"/>
</dbReference>
<evidence type="ECO:0000256" key="4">
    <source>
        <dbReference type="ARBA" id="ARBA00021679"/>
    </source>
</evidence>
<dbReference type="InterPro" id="IPR000504">
    <property type="entry name" value="RRM_dom"/>
</dbReference>
<evidence type="ECO:0000256" key="10">
    <source>
        <dbReference type="ARBA" id="ARBA00022842"/>
    </source>
</evidence>
<comment type="cofactor">
    <cofactor evidence="1">
        <name>Mn(2+)</name>
        <dbReference type="ChEBI" id="CHEBI:29035"/>
    </cofactor>
</comment>
<dbReference type="InterPro" id="IPR035979">
    <property type="entry name" value="RBD_domain_sf"/>
</dbReference>
<evidence type="ECO:0000256" key="11">
    <source>
        <dbReference type="ARBA" id="ARBA00022884"/>
    </source>
</evidence>
<dbReference type="SUPFAM" id="SSF81301">
    <property type="entry name" value="Nucleotidyltransferase"/>
    <property type="match status" value="1"/>
</dbReference>
<evidence type="ECO:0000256" key="6">
    <source>
        <dbReference type="ARBA" id="ARBA00022695"/>
    </source>
</evidence>
<dbReference type="InterPro" id="IPR036236">
    <property type="entry name" value="Znf_C2H2_sf"/>
</dbReference>
<dbReference type="EMBL" id="BLKM01000311">
    <property type="protein sequence ID" value="GFG31496.1"/>
    <property type="molecule type" value="Genomic_DNA"/>
</dbReference>
<evidence type="ECO:0000256" key="9">
    <source>
        <dbReference type="ARBA" id="ARBA00022840"/>
    </source>
</evidence>
<evidence type="ECO:0000256" key="15">
    <source>
        <dbReference type="ARBA" id="ARBA00046411"/>
    </source>
</evidence>
<dbReference type="CDD" id="cd05402">
    <property type="entry name" value="NT_PAP_TUTase"/>
    <property type="match status" value="1"/>
</dbReference>
<reference evidence="20" key="1">
    <citation type="submission" date="2020-01" db="EMBL/GenBank/DDBJ databases">
        <title>Draft genome sequence of the Termite Coptotermes fromosanus.</title>
        <authorList>
            <person name="Itakura S."/>
            <person name="Yosikawa Y."/>
            <person name="Umezawa K."/>
        </authorList>
    </citation>
    <scope>NUCLEOTIDE SEQUENCE [LARGE SCALE GENOMIC DNA]</scope>
</reference>
<dbReference type="Pfam" id="PF03828">
    <property type="entry name" value="PAP_assoc"/>
    <property type="match status" value="1"/>
</dbReference>
<dbReference type="Proteomes" id="UP000502823">
    <property type="component" value="Unassembled WGS sequence"/>
</dbReference>
<evidence type="ECO:0000256" key="17">
    <source>
        <dbReference type="PROSITE-ProRule" id="PRU00176"/>
    </source>
</evidence>
<comment type="catalytic activity">
    <reaction evidence="16">
        <text>RNA(n) + UTP = RNA(n)-3'-uridine ribonucleotide + diphosphate</text>
        <dbReference type="Rhea" id="RHEA:14785"/>
        <dbReference type="Rhea" id="RHEA-COMP:14527"/>
        <dbReference type="Rhea" id="RHEA-COMP:17348"/>
        <dbReference type="ChEBI" id="CHEBI:33019"/>
        <dbReference type="ChEBI" id="CHEBI:46398"/>
        <dbReference type="ChEBI" id="CHEBI:140395"/>
        <dbReference type="ChEBI" id="CHEBI:173116"/>
        <dbReference type="EC" id="2.7.7.52"/>
    </reaction>
</comment>
<dbReference type="SMART" id="SM00360">
    <property type="entry name" value="RRM"/>
    <property type="match status" value="1"/>
</dbReference>
<dbReference type="EC" id="2.7.7.52" evidence="3"/>
<dbReference type="Pfam" id="PF22600">
    <property type="entry name" value="MTPAP-like_central"/>
    <property type="match status" value="1"/>
</dbReference>